<dbReference type="SUPFAM" id="SSF53955">
    <property type="entry name" value="Lysozyme-like"/>
    <property type="match status" value="1"/>
</dbReference>
<reference evidence="3" key="1">
    <citation type="submission" date="2015-07" db="EMBL/GenBank/DDBJ databases">
        <title>Genome sequencing project for genomic taxonomy and phylogenomics of Bacillus-like bacteria.</title>
        <authorList>
            <person name="Liu B."/>
            <person name="Wang J."/>
            <person name="Zhu Y."/>
            <person name="Liu G."/>
            <person name="Chen Q."/>
            <person name="Chen Z."/>
            <person name="Lan J."/>
            <person name="Che J."/>
            <person name="Ge C."/>
            <person name="Shi H."/>
            <person name="Pan Z."/>
            <person name="Liu X."/>
        </authorList>
    </citation>
    <scope>NUCLEOTIDE SEQUENCE [LARGE SCALE GENOMIC DNA]</scope>
    <source>
        <strain evidence="3">FJAT-27997</strain>
    </source>
</reference>
<comment type="caution">
    <text evidence="2">The sequence shown here is derived from an EMBL/GenBank/DDBJ whole genome shotgun (WGS) entry which is preliminary data.</text>
</comment>
<organism evidence="2 3">
    <name type="scientific">Peribacillus loiseleuriae</name>
    <dbReference type="NCBI Taxonomy" id="1679170"/>
    <lineage>
        <taxon>Bacteria</taxon>
        <taxon>Bacillati</taxon>
        <taxon>Bacillota</taxon>
        <taxon>Bacilli</taxon>
        <taxon>Bacillales</taxon>
        <taxon>Bacillaceae</taxon>
        <taxon>Peribacillus</taxon>
    </lineage>
</organism>
<feature type="domain" description="Transglycosylase SLT" evidence="1">
    <location>
        <begin position="99"/>
        <end position="207"/>
    </location>
</feature>
<dbReference type="InterPro" id="IPR023346">
    <property type="entry name" value="Lysozyme-like_dom_sf"/>
</dbReference>
<evidence type="ECO:0000313" key="2">
    <source>
        <dbReference type="EMBL" id="KMY49101.1"/>
    </source>
</evidence>
<keyword evidence="3" id="KW-1185">Reference proteome</keyword>
<name>A0A0K9GR83_9BACI</name>
<protein>
    <recommendedName>
        <fullName evidence="1">Transglycosylase SLT domain-containing protein</fullName>
    </recommendedName>
</protein>
<dbReference type="PANTHER" id="PTHR37423">
    <property type="entry name" value="SOLUBLE LYTIC MUREIN TRANSGLYCOSYLASE-RELATED"/>
    <property type="match status" value="1"/>
</dbReference>
<evidence type="ECO:0000313" key="3">
    <source>
        <dbReference type="Proteomes" id="UP000037146"/>
    </source>
</evidence>
<dbReference type="Proteomes" id="UP000037146">
    <property type="component" value="Unassembled WGS sequence"/>
</dbReference>
<dbReference type="STRING" id="1679170.AC625_05870"/>
<proteinExistence type="predicted"/>
<dbReference type="CDD" id="cd00254">
    <property type="entry name" value="LT-like"/>
    <property type="match status" value="1"/>
</dbReference>
<dbReference type="Pfam" id="PF01464">
    <property type="entry name" value="SLT"/>
    <property type="match status" value="1"/>
</dbReference>
<dbReference type="Gene3D" id="1.10.530.10">
    <property type="match status" value="1"/>
</dbReference>
<dbReference type="PATRIC" id="fig|1679170.3.peg.1255"/>
<dbReference type="AlphaFoldDB" id="A0A0K9GR83"/>
<gene>
    <name evidence="2" type="ORF">AC625_05870</name>
</gene>
<evidence type="ECO:0000259" key="1">
    <source>
        <dbReference type="Pfam" id="PF01464"/>
    </source>
</evidence>
<sequence length="217" mass="23753">MKIEDFRTLIELQALKGLNTTTSTGETSTNDMFQQLLSEYMTKNPSIQSNMQSLGTVYDKISEETSNNRLSSHLPISIFPSVPPSISTGAGKKTDYDHVIREAALQYNIPEKLIKSVILQESNFNVAAKSHAGASGLMQLMPATAKSLGVTNISDPIQNIMAGSKYLSNMLNRYNGDTKLALAAYNAGPGNVDKHNGIPPFKETQNYVKKVMKTYLS</sequence>
<dbReference type="EMBL" id="LFZW01000001">
    <property type="protein sequence ID" value="KMY49101.1"/>
    <property type="molecule type" value="Genomic_DNA"/>
</dbReference>
<accession>A0A0K9GR83</accession>
<dbReference type="PANTHER" id="PTHR37423:SF2">
    <property type="entry name" value="MEMBRANE-BOUND LYTIC MUREIN TRANSGLYCOSYLASE C"/>
    <property type="match status" value="1"/>
</dbReference>
<dbReference type="InterPro" id="IPR008258">
    <property type="entry name" value="Transglycosylase_SLT_dom_1"/>
</dbReference>